<organism evidence="2 3">
    <name type="scientific">Colletotrichum liriopes</name>
    <dbReference type="NCBI Taxonomy" id="708192"/>
    <lineage>
        <taxon>Eukaryota</taxon>
        <taxon>Fungi</taxon>
        <taxon>Dikarya</taxon>
        <taxon>Ascomycota</taxon>
        <taxon>Pezizomycotina</taxon>
        <taxon>Sordariomycetes</taxon>
        <taxon>Hypocreomycetidae</taxon>
        <taxon>Glomerellales</taxon>
        <taxon>Glomerellaceae</taxon>
        <taxon>Colletotrichum</taxon>
        <taxon>Colletotrichum spaethianum species complex</taxon>
    </lineage>
</organism>
<feature type="signal peptide" evidence="1">
    <location>
        <begin position="1"/>
        <end position="24"/>
    </location>
</feature>
<evidence type="ECO:0000313" key="3">
    <source>
        <dbReference type="Proteomes" id="UP001055172"/>
    </source>
</evidence>
<keyword evidence="1" id="KW-0732">Signal</keyword>
<keyword evidence="3" id="KW-1185">Reference proteome</keyword>
<dbReference type="Proteomes" id="UP001055172">
    <property type="component" value="Unassembled WGS sequence"/>
</dbReference>
<feature type="chain" id="PRO_5041276282" evidence="1">
    <location>
        <begin position="25"/>
        <end position="235"/>
    </location>
</feature>
<sequence length="235" mass="26511">MRPKAFPAVLSSLSGIFLVNTTEGLDMERFLSVLHPLTGLIDFLKLPTVGSSVLESTAGSFTQNNDGVLVDEKYRLEKIMDEIFKMGFDNLEAVVIAYYTLDLDENSTIGPAQRFSRRRHIRSLILELSHSSGSWPEEEARPLQEEILKAAVALYAAEVKHLKSLHWPDSNVNLARLWEDAISGRCEDSGIETIIPEIWSLLTRLVQQLGVLPSVSKRIVWLLVMLLYRLSDLKF</sequence>
<evidence type="ECO:0000313" key="2">
    <source>
        <dbReference type="EMBL" id="GJC90245.1"/>
    </source>
</evidence>
<name>A0AA37GZK3_9PEZI</name>
<evidence type="ECO:0000256" key="1">
    <source>
        <dbReference type="SAM" id="SignalP"/>
    </source>
</evidence>
<protein>
    <submittedName>
        <fullName evidence="2">Transcription factor radR</fullName>
    </submittedName>
</protein>
<accession>A0AA37GZK3</accession>
<gene>
    <name evidence="2" type="ORF">ColLi_13083</name>
</gene>
<comment type="caution">
    <text evidence="2">The sequence shown here is derived from an EMBL/GenBank/DDBJ whole genome shotgun (WGS) entry which is preliminary data.</text>
</comment>
<proteinExistence type="predicted"/>
<dbReference type="EMBL" id="BPPX01000051">
    <property type="protein sequence ID" value="GJC90245.1"/>
    <property type="molecule type" value="Genomic_DNA"/>
</dbReference>
<reference evidence="2 3" key="1">
    <citation type="submission" date="2021-07" db="EMBL/GenBank/DDBJ databases">
        <title>Genome data of Colletotrichum spaethianum.</title>
        <authorList>
            <person name="Utami Y.D."/>
            <person name="Hiruma K."/>
        </authorList>
    </citation>
    <scope>NUCLEOTIDE SEQUENCE [LARGE SCALE GENOMIC DNA]</scope>
    <source>
        <strain evidence="2 3">MAFF 242679</strain>
    </source>
</reference>
<dbReference type="AlphaFoldDB" id="A0AA37GZK3"/>